<feature type="domain" description="RRM" evidence="4">
    <location>
        <begin position="238"/>
        <end position="316"/>
    </location>
</feature>
<keyword evidence="6" id="KW-1185">Reference proteome</keyword>
<feature type="region of interest" description="Disordered" evidence="3">
    <location>
        <begin position="50"/>
        <end position="74"/>
    </location>
</feature>
<dbReference type="PANTHER" id="PTHR23204">
    <property type="entry name" value="CLEAVAGE AND POLYADENYLATION SPECIFIC FACTOR"/>
    <property type="match status" value="1"/>
</dbReference>
<dbReference type="GO" id="GO:0006397">
    <property type="term" value="P:mRNA processing"/>
    <property type="evidence" value="ECO:0007669"/>
    <property type="project" value="UniProtKB-KW"/>
</dbReference>
<protein>
    <recommendedName>
        <fullName evidence="4">RRM domain-containing protein</fullName>
    </recommendedName>
</protein>
<dbReference type="InterPro" id="IPR034772">
    <property type="entry name" value="CPSF6/7"/>
</dbReference>
<feature type="region of interest" description="Disordered" evidence="3">
    <location>
        <begin position="1"/>
        <end position="28"/>
    </location>
</feature>
<name>A0A6A4LIV5_9ERIC</name>
<proteinExistence type="inferred from homology"/>
<dbReference type="AlphaFoldDB" id="A0A6A4LIV5"/>
<feature type="non-terminal residue" evidence="5">
    <location>
        <position position="1"/>
    </location>
</feature>
<gene>
    <name evidence="5" type="ORF">C3L33_09753</name>
</gene>
<dbReference type="SMART" id="SM00360">
    <property type="entry name" value="RRM"/>
    <property type="match status" value="1"/>
</dbReference>
<evidence type="ECO:0000313" key="5">
    <source>
        <dbReference type="EMBL" id="KAE9458290.1"/>
    </source>
</evidence>
<sequence length="838" mass="90296">MDENEGDLSDQFHRNEAISAVADEEDDDYEDLYNDVNVGEGFLQSLRGNEEVGARAEEVDETVEPSLPEPPLNNNQTVVQLDAVIPGVGGGEVESGGDREVEKDVAGGSDGGGSSRVFGKEGFENVGFRGDELPVRGSNGGGALPPVGGGMRVELGQSLGKVGEVEEQTVNGNNSVAVQRIGQQPYAAAGVKTGGNTENEGFVRQGGNVNGAGGGAFVNGNGPRVGAGIGGGGGGGGTILFVGDLHWWTTDAELEAELCKYGPVKEVKFFDEKASGKSKGYCQVEFYDSAAASACKEGMNGHVFNGRPCVVASASPFSRTGGSNTATGGNYQGGGGNYQGGSGNYQGGSGNYQGGADNNRGFGRGNWGRGNAQGMGGRGPPGPMRNRPTGMGGRGIIGNGGNGFGQGIGATPPLLHHQAMIGQGFDPAFGPMGRMAGYGGFPGPTPPFSGILSSFPPVGGVGLPGVAPHVNPAFFGRGMPMNGMGMMPTTGVEGHNMGMWSDPNMAGWAGEEHAGRAGESSYAEEAVSDHQYGEVSHDRGPWPNAMKEKDRGSERDWSGSSDRRYREDRDPGYERDMPREKDTGQDQDWSERRHRDDRDRERDRDQSRDRERSRDRDRELSRERDRDRDRDRHRDERDRYVDHHRYRDRETEYDDEWERGRSSRTHGKSRLPQEEEQRSRSRDADYGKRRPVLWDIFHGFKMRHLLFASLQGTVPLVHGMSANASENFQFMTYGKAKYQQPLASKGLGGLGVSGDLVLHRCKLSVSGDLVLHSYLTDYDNIWGGSGQIVDREFVLFLEIQLASLPAHWDGVEGYCAWISGVAIQADQRPLVVLKTRST</sequence>
<dbReference type="Pfam" id="PF00076">
    <property type="entry name" value="RRM_1"/>
    <property type="match status" value="1"/>
</dbReference>
<comment type="similarity">
    <text evidence="1">Belongs to the RRM CPSF6/7 family.</text>
</comment>
<dbReference type="EMBL" id="QEFC01001419">
    <property type="protein sequence ID" value="KAE9458290.1"/>
    <property type="molecule type" value="Genomic_DNA"/>
</dbReference>
<dbReference type="InterPro" id="IPR012677">
    <property type="entry name" value="Nucleotide-bd_a/b_plait_sf"/>
</dbReference>
<evidence type="ECO:0000256" key="1">
    <source>
        <dbReference type="ARBA" id="ARBA00006265"/>
    </source>
</evidence>
<evidence type="ECO:0000256" key="2">
    <source>
        <dbReference type="PROSITE-ProRule" id="PRU00176"/>
    </source>
</evidence>
<feature type="region of interest" description="Disordered" evidence="3">
    <location>
        <begin position="651"/>
        <end position="684"/>
    </location>
</feature>
<reference evidence="5 6" key="1">
    <citation type="journal article" date="2019" name="Genome Biol. Evol.">
        <title>The Rhododendron genome and chromosomal organization provide insight into shared whole-genome duplications across the heath family (Ericaceae).</title>
        <authorList>
            <person name="Soza V.L."/>
            <person name="Lindsley D."/>
            <person name="Waalkes A."/>
            <person name="Ramage E."/>
            <person name="Patwardhan R.P."/>
            <person name="Burton J.N."/>
            <person name="Adey A."/>
            <person name="Kumar A."/>
            <person name="Qiu R."/>
            <person name="Shendure J."/>
            <person name="Hall B."/>
        </authorList>
    </citation>
    <scope>NUCLEOTIDE SEQUENCE [LARGE SCALE GENOMIC DNA]</scope>
    <source>
        <strain evidence="5">RSF 1966-606</strain>
    </source>
</reference>
<comment type="caution">
    <text evidence="5">The sequence shown here is derived from an EMBL/GenBank/DDBJ whole genome shotgun (WGS) entry which is preliminary data.</text>
</comment>
<feature type="compositionally biased region" description="Basic and acidic residues" evidence="3">
    <location>
        <begin position="527"/>
        <end position="636"/>
    </location>
</feature>
<dbReference type="Gene3D" id="3.30.70.330">
    <property type="match status" value="1"/>
</dbReference>
<evidence type="ECO:0000313" key="6">
    <source>
        <dbReference type="Proteomes" id="UP000428333"/>
    </source>
</evidence>
<dbReference type="OrthoDB" id="439808at2759"/>
<evidence type="ECO:0000256" key="3">
    <source>
        <dbReference type="SAM" id="MobiDB-lite"/>
    </source>
</evidence>
<dbReference type="PROSITE" id="PS50102">
    <property type="entry name" value="RRM"/>
    <property type="match status" value="1"/>
</dbReference>
<accession>A0A6A4LIV5</accession>
<dbReference type="GO" id="GO:0005634">
    <property type="term" value="C:nucleus"/>
    <property type="evidence" value="ECO:0007669"/>
    <property type="project" value="UniProtKB-SubCell"/>
</dbReference>
<feature type="compositionally biased region" description="Basic and acidic residues" evidence="3">
    <location>
        <begin position="671"/>
        <end position="684"/>
    </location>
</feature>
<dbReference type="InterPro" id="IPR000504">
    <property type="entry name" value="RRM_dom"/>
</dbReference>
<dbReference type="Proteomes" id="UP000428333">
    <property type="component" value="Linkage Group LG06"/>
</dbReference>
<dbReference type="SUPFAM" id="SSF54928">
    <property type="entry name" value="RNA-binding domain, RBD"/>
    <property type="match status" value="1"/>
</dbReference>
<keyword evidence="2" id="KW-0694">RNA-binding</keyword>
<dbReference type="CDD" id="cd12372">
    <property type="entry name" value="RRM_CFIm68_CFIm59"/>
    <property type="match status" value="1"/>
</dbReference>
<dbReference type="InterPro" id="IPR035979">
    <property type="entry name" value="RBD_domain_sf"/>
</dbReference>
<dbReference type="GO" id="GO:0003723">
    <property type="term" value="F:RNA binding"/>
    <property type="evidence" value="ECO:0007669"/>
    <property type="project" value="UniProtKB-UniRule"/>
</dbReference>
<feature type="region of interest" description="Disordered" evidence="3">
    <location>
        <begin position="508"/>
        <end position="636"/>
    </location>
</feature>
<evidence type="ECO:0000259" key="4">
    <source>
        <dbReference type="PROSITE" id="PS50102"/>
    </source>
</evidence>
<organism evidence="5 6">
    <name type="scientific">Rhododendron williamsianum</name>
    <dbReference type="NCBI Taxonomy" id="262921"/>
    <lineage>
        <taxon>Eukaryota</taxon>
        <taxon>Viridiplantae</taxon>
        <taxon>Streptophyta</taxon>
        <taxon>Embryophyta</taxon>
        <taxon>Tracheophyta</taxon>
        <taxon>Spermatophyta</taxon>
        <taxon>Magnoliopsida</taxon>
        <taxon>eudicotyledons</taxon>
        <taxon>Gunneridae</taxon>
        <taxon>Pentapetalae</taxon>
        <taxon>asterids</taxon>
        <taxon>Ericales</taxon>
        <taxon>Ericaceae</taxon>
        <taxon>Ericoideae</taxon>
        <taxon>Rhodoreae</taxon>
        <taxon>Rhododendron</taxon>
    </lineage>
</organism>